<evidence type="ECO:0008006" key="3">
    <source>
        <dbReference type="Google" id="ProtNLM"/>
    </source>
</evidence>
<evidence type="ECO:0000313" key="2">
    <source>
        <dbReference type="Proteomes" id="UP000609726"/>
    </source>
</evidence>
<dbReference type="EMBL" id="WHJH01000154">
    <property type="protein sequence ID" value="NHZ93985.1"/>
    <property type="molecule type" value="Genomic_DNA"/>
</dbReference>
<keyword evidence="2" id="KW-1185">Reference proteome</keyword>
<evidence type="ECO:0000313" key="1">
    <source>
        <dbReference type="EMBL" id="NHZ93985.1"/>
    </source>
</evidence>
<name>A0ABX0P3V1_9BURK</name>
<dbReference type="Gene3D" id="1.10.530.10">
    <property type="match status" value="1"/>
</dbReference>
<accession>A0ABX0P3V1</accession>
<protein>
    <recommendedName>
        <fullName evidence="3">Mannosyl-glycoprotein endo-beta-N-acetylglucosamidase-like domain-containing protein</fullName>
    </recommendedName>
</protein>
<organism evidence="1 2">
    <name type="scientific">Massilia mucilaginosa</name>
    <dbReference type="NCBI Taxonomy" id="2609282"/>
    <lineage>
        <taxon>Bacteria</taxon>
        <taxon>Pseudomonadati</taxon>
        <taxon>Pseudomonadota</taxon>
        <taxon>Betaproteobacteria</taxon>
        <taxon>Burkholderiales</taxon>
        <taxon>Oxalobacteraceae</taxon>
        <taxon>Telluria group</taxon>
        <taxon>Massilia</taxon>
    </lineage>
</organism>
<gene>
    <name evidence="1" type="ORF">F2P45_34085</name>
</gene>
<proteinExistence type="predicted"/>
<sequence length="154" mass="17180">MYISSSLRLNSYDAVSFVKAFEKECVDVAARLNVPIENILGLAAQESQYGKGRIARDLKNYFSMHAPAPLQIGSEHPKENRKIKVAKFSRFRDCAESFERRFGHAVKGKADPLVFAQALVAVRFNTGRAEDGGRANFIPYLVDIIRAVKGRLSC</sequence>
<reference evidence="1 2" key="1">
    <citation type="submission" date="2019-10" db="EMBL/GenBank/DDBJ databases">
        <title>Taxonomy of Antarctic Massilia spp.: description of Massilia rubra sp. nov., Massilia aquatica sp. nov., Massilia mucilaginosa sp. nov., Massilia frigida sp. nov. isolated from streams, lakes and regoliths.</title>
        <authorList>
            <person name="Holochova P."/>
            <person name="Sedlacek I."/>
            <person name="Kralova S."/>
            <person name="Maslanova I."/>
            <person name="Busse H.-J."/>
            <person name="Stankova E."/>
            <person name="Vrbovska V."/>
            <person name="Kovarovic V."/>
            <person name="Bartak M."/>
            <person name="Svec P."/>
            <person name="Pantucek R."/>
        </authorList>
    </citation>
    <scope>NUCLEOTIDE SEQUENCE [LARGE SCALE GENOMIC DNA]</scope>
    <source>
        <strain evidence="1 2">CCM 8733</strain>
    </source>
</reference>
<comment type="caution">
    <text evidence="1">The sequence shown here is derived from an EMBL/GenBank/DDBJ whole genome shotgun (WGS) entry which is preliminary data.</text>
</comment>
<dbReference type="Proteomes" id="UP000609726">
    <property type="component" value="Unassembled WGS sequence"/>
</dbReference>